<sequence>MSTTPASGPPAFQCAEPPAAAQAPFDDARADIILQSSDGVQFRVYKSLLSLASPIFADMFRIPSPTSSSPNPDDERPVVHLDFFLRHLYPIGTLDEAAAVPTRRVGGLAEFARKYRINALTKYITRYLMDNIELDPVDVYAMAIMYEFKDIWAKAALSCLNVPFSRLQSPYFPYIAREYHRELLRYHAACGEATSGLASELEWFYLFCQTIEFPRCTNCSTLGYFIFDRNSGRVREEAPLCLWQYLRRSAGVLAHHPSAKAVTTEEFVLKFNTCSSCRDDMQRRIFDFSTVFEEEIKKAIQRVPLPDVLTKPE</sequence>
<dbReference type="EMBL" id="JAGFNK010000099">
    <property type="protein sequence ID" value="KAI9508196.1"/>
    <property type="molecule type" value="Genomic_DNA"/>
</dbReference>
<proteinExistence type="predicted"/>
<name>A0ACC0U968_9AGAM</name>
<comment type="caution">
    <text evidence="1">The sequence shown here is derived from an EMBL/GenBank/DDBJ whole genome shotgun (WGS) entry which is preliminary data.</text>
</comment>
<accession>A0ACC0U968</accession>
<gene>
    <name evidence="1" type="ORF">F5148DRAFT_1198873</name>
</gene>
<evidence type="ECO:0000313" key="1">
    <source>
        <dbReference type="EMBL" id="KAI9508196.1"/>
    </source>
</evidence>
<evidence type="ECO:0000313" key="2">
    <source>
        <dbReference type="Proteomes" id="UP001207468"/>
    </source>
</evidence>
<reference evidence="1" key="1">
    <citation type="submission" date="2021-03" db="EMBL/GenBank/DDBJ databases">
        <title>Evolutionary priming and transition to the ectomycorrhizal habit in an iconic lineage of mushroom-forming fungi: is preadaptation a requirement?</title>
        <authorList>
            <consortium name="DOE Joint Genome Institute"/>
            <person name="Looney B.P."/>
            <person name="Miyauchi S."/>
            <person name="Morin E."/>
            <person name="Drula E."/>
            <person name="Courty P.E."/>
            <person name="Chicoki N."/>
            <person name="Fauchery L."/>
            <person name="Kohler A."/>
            <person name="Kuo A."/>
            <person name="LaButti K."/>
            <person name="Pangilinan J."/>
            <person name="Lipzen A."/>
            <person name="Riley R."/>
            <person name="Andreopoulos W."/>
            <person name="He G."/>
            <person name="Johnson J."/>
            <person name="Barry K.W."/>
            <person name="Grigoriev I.V."/>
            <person name="Nagy L."/>
            <person name="Hibbett D."/>
            <person name="Henrissat B."/>
            <person name="Matheny P.B."/>
            <person name="Labbe J."/>
            <person name="Martin A.F."/>
        </authorList>
    </citation>
    <scope>NUCLEOTIDE SEQUENCE</scope>
    <source>
        <strain evidence="1">BPL698</strain>
    </source>
</reference>
<organism evidence="1 2">
    <name type="scientific">Russula earlei</name>
    <dbReference type="NCBI Taxonomy" id="71964"/>
    <lineage>
        <taxon>Eukaryota</taxon>
        <taxon>Fungi</taxon>
        <taxon>Dikarya</taxon>
        <taxon>Basidiomycota</taxon>
        <taxon>Agaricomycotina</taxon>
        <taxon>Agaricomycetes</taxon>
        <taxon>Russulales</taxon>
        <taxon>Russulaceae</taxon>
        <taxon>Russula</taxon>
    </lineage>
</organism>
<protein>
    <submittedName>
        <fullName evidence="1">Uncharacterized protein</fullName>
    </submittedName>
</protein>
<keyword evidence="2" id="KW-1185">Reference proteome</keyword>
<dbReference type="Proteomes" id="UP001207468">
    <property type="component" value="Unassembled WGS sequence"/>
</dbReference>